<gene>
    <name evidence="1" type="ORF">ACFSDA_16005</name>
</gene>
<dbReference type="Proteomes" id="UP001597280">
    <property type="component" value="Unassembled WGS sequence"/>
</dbReference>
<accession>A0ABW4Q264</accession>
<organism evidence="1 2">
    <name type="scientific">Brachybacterium rhamnosum</name>
    <dbReference type="NCBI Taxonomy" id="173361"/>
    <lineage>
        <taxon>Bacteria</taxon>
        <taxon>Bacillati</taxon>
        <taxon>Actinomycetota</taxon>
        <taxon>Actinomycetes</taxon>
        <taxon>Micrococcales</taxon>
        <taxon>Dermabacteraceae</taxon>
        <taxon>Brachybacterium</taxon>
    </lineage>
</organism>
<reference evidence="2" key="1">
    <citation type="journal article" date="2019" name="Int. J. Syst. Evol. Microbiol.">
        <title>The Global Catalogue of Microorganisms (GCM) 10K type strain sequencing project: providing services to taxonomists for standard genome sequencing and annotation.</title>
        <authorList>
            <consortium name="The Broad Institute Genomics Platform"/>
            <consortium name="The Broad Institute Genome Sequencing Center for Infectious Disease"/>
            <person name="Wu L."/>
            <person name="Ma J."/>
        </authorList>
    </citation>
    <scope>NUCLEOTIDE SEQUENCE [LARGE SCALE GENOMIC DNA]</scope>
    <source>
        <strain evidence="2">JCM 11650</strain>
    </source>
</reference>
<name>A0ABW4Q264_9MICO</name>
<comment type="caution">
    <text evidence="1">The sequence shown here is derived from an EMBL/GenBank/DDBJ whole genome shotgun (WGS) entry which is preliminary data.</text>
</comment>
<sequence>MSGKKAKADRARLRQEMQAAAEGTAYWHGGPDGLRVGTVLLPTTQLHQLPPDIRLDHPWFSDIDHSYVCATTDRTLARDYAAGWDLEKQAAFLMALSADGRLPGRNPWRDTPRKQGGTLYRVQPLGPLTRDPDYREGVSFRMPRARVIAVEEAGVPYNPKPSPEALHYTTWDTGERVWDDQGYAIANRLMQSHGVTSAALRPLGYAPDADTILRHAQQIAARQES</sequence>
<dbReference type="RefSeq" id="WP_343906157.1">
    <property type="nucleotide sequence ID" value="NZ_BAAAIS010000004.1"/>
</dbReference>
<keyword evidence="2" id="KW-1185">Reference proteome</keyword>
<protein>
    <submittedName>
        <fullName evidence="1">Uncharacterized protein</fullName>
    </submittedName>
</protein>
<dbReference type="EMBL" id="JBHUFL010000004">
    <property type="protein sequence ID" value="MFD1836567.1"/>
    <property type="molecule type" value="Genomic_DNA"/>
</dbReference>
<proteinExistence type="predicted"/>
<evidence type="ECO:0000313" key="1">
    <source>
        <dbReference type="EMBL" id="MFD1836567.1"/>
    </source>
</evidence>
<evidence type="ECO:0000313" key="2">
    <source>
        <dbReference type="Proteomes" id="UP001597280"/>
    </source>
</evidence>